<keyword evidence="3" id="KW-1185">Reference proteome</keyword>
<dbReference type="RefSeq" id="WP_083628790.1">
    <property type="nucleotide sequence ID" value="NZ_FQVX01000003.1"/>
</dbReference>
<feature type="transmembrane region" description="Helical" evidence="1">
    <location>
        <begin position="122"/>
        <end position="140"/>
    </location>
</feature>
<reference evidence="2 3" key="1">
    <citation type="submission" date="2016-11" db="EMBL/GenBank/DDBJ databases">
        <authorList>
            <person name="Jaros S."/>
            <person name="Januszkiewicz K."/>
            <person name="Wedrychowicz H."/>
        </authorList>
    </citation>
    <scope>NUCLEOTIDE SEQUENCE [LARGE SCALE GENOMIC DNA]</scope>
    <source>
        <strain evidence="2 3">DSM 45408</strain>
    </source>
</reference>
<sequence length="170" mass="18453">MSEYAHGYGHQTTYGNGYGARPPAYQDQGSWYVRRGRIDRRTYWLHYALPLWAASIAAIVADIALGLAWYSTSYQSYGYDYYSADVSFSGGPITLLVSLALFAPSVSAAVTRLHDTGRSGWFLLWGLVPIAGPIVLFVVVGCLPGEPGANQYGGAGGARPARREPLLANW</sequence>
<organism evidence="2 3">
    <name type="scientific">Geodermatophilus nigrescens</name>
    <dbReference type="NCBI Taxonomy" id="1070870"/>
    <lineage>
        <taxon>Bacteria</taxon>
        <taxon>Bacillati</taxon>
        <taxon>Actinomycetota</taxon>
        <taxon>Actinomycetes</taxon>
        <taxon>Geodermatophilales</taxon>
        <taxon>Geodermatophilaceae</taxon>
        <taxon>Geodermatophilus</taxon>
    </lineage>
</organism>
<evidence type="ECO:0000313" key="3">
    <source>
        <dbReference type="Proteomes" id="UP000184471"/>
    </source>
</evidence>
<keyword evidence="1" id="KW-0812">Transmembrane</keyword>
<evidence type="ECO:0000313" key="2">
    <source>
        <dbReference type="EMBL" id="SHG85018.1"/>
    </source>
</evidence>
<dbReference type="InterPro" id="IPR008523">
    <property type="entry name" value="DUF805"/>
</dbReference>
<protein>
    <submittedName>
        <fullName evidence="2">Uncharacterized membrane protein YhaH, DUF805 family</fullName>
    </submittedName>
</protein>
<feature type="transmembrane region" description="Helical" evidence="1">
    <location>
        <begin position="44"/>
        <end position="70"/>
    </location>
</feature>
<dbReference type="GO" id="GO:0005886">
    <property type="term" value="C:plasma membrane"/>
    <property type="evidence" value="ECO:0007669"/>
    <property type="project" value="TreeGrafter"/>
</dbReference>
<dbReference type="PANTHER" id="PTHR34980:SF2">
    <property type="entry name" value="INNER MEMBRANE PROTEIN YHAH-RELATED"/>
    <property type="match status" value="1"/>
</dbReference>
<dbReference type="AlphaFoldDB" id="A0A1M5N644"/>
<proteinExistence type="predicted"/>
<dbReference type="OrthoDB" id="9812349at2"/>
<dbReference type="PANTHER" id="PTHR34980">
    <property type="entry name" value="INNER MEMBRANE PROTEIN-RELATED-RELATED"/>
    <property type="match status" value="1"/>
</dbReference>
<keyword evidence="1" id="KW-0472">Membrane</keyword>
<dbReference type="STRING" id="1070870.SAMN05444351_3424"/>
<evidence type="ECO:0000256" key="1">
    <source>
        <dbReference type="SAM" id="Phobius"/>
    </source>
</evidence>
<keyword evidence="1" id="KW-1133">Transmembrane helix</keyword>
<dbReference type="Pfam" id="PF05656">
    <property type="entry name" value="DUF805"/>
    <property type="match status" value="1"/>
</dbReference>
<dbReference type="Proteomes" id="UP000184471">
    <property type="component" value="Unassembled WGS sequence"/>
</dbReference>
<gene>
    <name evidence="2" type="ORF">SAMN05444351_3424</name>
</gene>
<dbReference type="EMBL" id="FQVX01000003">
    <property type="protein sequence ID" value="SHG85018.1"/>
    <property type="molecule type" value="Genomic_DNA"/>
</dbReference>
<name>A0A1M5N644_9ACTN</name>
<feature type="transmembrane region" description="Helical" evidence="1">
    <location>
        <begin position="90"/>
        <end position="110"/>
    </location>
</feature>
<accession>A0A1M5N644</accession>